<dbReference type="Proteomes" id="UP001320768">
    <property type="component" value="Unassembled WGS sequence"/>
</dbReference>
<gene>
    <name evidence="2" type="ORF">MKS91_00185</name>
</gene>
<comment type="caution">
    <text evidence="2">The sequence shown here is derived from an EMBL/GenBank/DDBJ whole genome shotgun (WGS) entry which is preliminary data.</text>
</comment>
<feature type="compositionally biased region" description="Basic and acidic residues" evidence="1">
    <location>
        <begin position="253"/>
        <end position="263"/>
    </location>
</feature>
<feature type="region of interest" description="Disordered" evidence="1">
    <location>
        <begin position="232"/>
        <end position="263"/>
    </location>
</feature>
<evidence type="ECO:0000313" key="2">
    <source>
        <dbReference type="EMBL" id="MCP8351716.1"/>
    </source>
</evidence>
<reference evidence="2 3" key="1">
    <citation type="journal article" date="2022" name="Nat. Microbiol.">
        <title>The microbiome of a bacterivorous marine choanoflagellate contains a resource-demanding obligate bacterial associate.</title>
        <authorList>
            <person name="Needham D.M."/>
            <person name="Poirier C."/>
            <person name="Bachy C."/>
            <person name="George E.E."/>
            <person name="Wilken S."/>
            <person name="Yung C.C.M."/>
            <person name="Limardo A.J."/>
            <person name="Morando M."/>
            <person name="Sudek L."/>
            <person name="Malmstrom R.R."/>
            <person name="Keeling P.J."/>
            <person name="Santoro A.E."/>
            <person name="Worden A.Z."/>
        </authorList>
    </citation>
    <scope>NUCLEOTIDE SEQUENCE [LARGE SCALE GENOMIC DNA]</scope>
    <source>
        <strain evidence="2 3">Comchoano-2</strain>
    </source>
</reference>
<protein>
    <submittedName>
        <fullName evidence="2">Uncharacterized protein</fullName>
    </submittedName>
</protein>
<evidence type="ECO:0000256" key="1">
    <source>
        <dbReference type="SAM" id="MobiDB-lite"/>
    </source>
</evidence>
<name>A0ABT1L3A7_9GAMM</name>
<accession>A0ABT1L3A7</accession>
<dbReference type="EMBL" id="JAKUDN010000001">
    <property type="protein sequence ID" value="MCP8351716.1"/>
    <property type="molecule type" value="Genomic_DNA"/>
</dbReference>
<evidence type="ECO:0000313" key="3">
    <source>
        <dbReference type="Proteomes" id="UP001320768"/>
    </source>
</evidence>
<proteinExistence type="predicted"/>
<sequence>MGTSEDAPLPEEVKESHLDKLNLEDLCKLLLSAHKQTEVLSKVVETADRAYDTSARLIKTAKPYELNKLEGQYSSMSSEDLTGAVLQAQGKMKQTISDVNNYLTVSEKEFDGMNDYFVYYDEILEPLLHDNHTAEVGKSIVATPDGDTLLNDNFEFDEEAISALTDNQKREIVMALELANNAASGMMKKSSNPIQNFFRALLETMRSIFSFKRDKEQKHLNRTSSIISPVHAENVNRENKYGAGHTMNPPKEMAAEKESSPKP</sequence>
<dbReference type="RefSeq" id="WP_258568831.1">
    <property type="nucleotide sequence ID" value="NZ_JAKUDN010000001.1"/>
</dbReference>
<keyword evidence="3" id="KW-1185">Reference proteome</keyword>
<organism evidence="2 3">
    <name type="scientific">Candidatus Synchoanobacter obligatus</name>
    <dbReference type="NCBI Taxonomy" id="2919597"/>
    <lineage>
        <taxon>Bacteria</taxon>
        <taxon>Pseudomonadati</taxon>
        <taxon>Pseudomonadota</taxon>
        <taxon>Gammaproteobacteria</taxon>
        <taxon>Candidatus Comchoanobacterales</taxon>
        <taxon>Candidatus Comchoanobacteraceae</taxon>
        <taxon>Candidatus Synchoanobacter</taxon>
    </lineage>
</organism>